<dbReference type="InterPro" id="IPR017853">
    <property type="entry name" value="GH"/>
</dbReference>
<protein>
    <recommendedName>
        <fullName evidence="2">GH18 domain-containing protein</fullName>
    </recommendedName>
</protein>
<evidence type="ECO:0000313" key="3">
    <source>
        <dbReference type="EMBL" id="KDR68302.1"/>
    </source>
</evidence>
<dbReference type="GO" id="GO:0005975">
    <property type="term" value="P:carbohydrate metabolic process"/>
    <property type="evidence" value="ECO:0007669"/>
    <property type="project" value="InterPro"/>
</dbReference>
<feature type="domain" description="GH18" evidence="2">
    <location>
        <begin position="77"/>
        <end position="347"/>
    </location>
</feature>
<dbReference type="OrthoDB" id="3012298at2759"/>
<dbReference type="EMBL" id="KL142409">
    <property type="protein sequence ID" value="KDR68302.1"/>
    <property type="molecule type" value="Genomic_DNA"/>
</dbReference>
<dbReference type="STRING" id="685588.A0A067SE77"/>
<dbReference type="GO" id="GO:0005576">
    <property type="term" value="C:extracellular region"/>
    <property type="evidence" value="ECO:0007669"/>
    <property type="project" value="TreeGrafter"/>
</dbReference>
<dbReference type="PROSITE" id="PS51910">
    <property type="entry name" value="GH18_2"/>
    <property type="match status" value="1"/>
</dbReference>
<gene>
    <name evidence="3" type="ORF">GALMADRAFT_146525</name>
</gene>
<dbReference type="Pfam" id="PF00704">
    <property type="entry name" value="Glyco_hydro_18"/>
    <property type="match status" value="1"/>
</dbReference>
<name>A0A067SE77_GALM3</name>
<evidence type="ECO:0000256" key="1">
    <source>
        <dbReference type="SAM" id="SignalP"/>
    </source>
</evidence>
<feature type="chain" id="PRO_5001648892" description="GH18 domain-containing protein" evidence="1">
    <location>
        <begin position="21"/>
        <end position="347"/>
    </location>
</feature>
<dbReference type="InterPro" id="IPR050542">
    <property type="entry name" value="Glycosyl_Hydrlase18_Chitinase"/>
</dbReference>
<dbReference type="InterPro" id="IPR001223">
    <property type="entry name" value="Glyco_hydro18_cat"/>
</dbReference>
<dbReference type="PANTHER" id="PTHR45708">
    <property type="entry name" value="ENDOCHITINASE"/>
    <property type="match status" value="1"/>
</dbReference>
<keyword evidence="4" id="KW-1185">Reference proteome</keyword>
<organism evidence="3 4">
    <name type="scientific">Galerina marginata (strain CBS 339.88)</name>
    <dbReference type="NCBI Taxonomy" id="685588"/>
    <lineage>
        <taxon>Eukaryota</taxon>
        <taxon>Fungi</taxon>
        <taxon>Dikarya</taxon>
        <taxon>Basidiomycota</taxon>
        <taxon>Agaricomycotina</taxon>
        <taxon>Agaricomycetes</taxon>
        <taxon>Agaricomycetidae</taxon>
        <taxon>Agaricales</taxon>
        <taxon>Agaricineae</taxon>
        <taxon>Strophariaceae</taxon>
        <taxon>Galerina</taxon>
    </lineage>
</organism>
<feature type="signal peptide" evidence="1">
    <location>
        <begin position="1"/>
        <end position="20"/>
    </location>
</feature>
<keyword evidence="1" id="KW-0732">Signal</keyword>
<dbReference type="HOGENOM" id="CLU_060983_2_0_1"/>
<dbReference type="GO" id="GO:0004568">
    <property type="term" value="F:chitinase activity"/>
    <property type="evidence" value="ECO:0007669"/>
    <property type="project" value="TreeGrafter"/>
</dbReference>
<dbReference type="AlphaFoldDB" id="A0A067SE77"/>
<dbReference type="Proteomes" id="UP000027222">
    <property type="component" value="Unassembled WGS sequence"/>
</dbReference>
<evidence type="ECO:0000259" key="2">
    <source>
        <dbReference type="PROSITE" id="PS51910"/>
    </source>
</evidence>
<accession>A0A067SE77</accession>
<dbReference type="SUPFAM" id="SSF51445">
    <property type="entry name" value="(Trans)glycosidases"/>
    <property type="match status" value="1"/>
</dbReference>
<dbReference type="PANTHER" id="PTHR45708:SF60">
    <property type="entry name" value="III CHITINASE, PUTATIVE (AFU_ORTHOLOGUE AFUA_5G03850)-RELATED"/>
    <property type="match status" value="1"/>
</dbReference>
<dbReference type="Gene3D" id="3.20.20.80">
    <property type="entry name" value="Glycosidases"/>
    <property type="match status" value="1"/>
</dbReference>
<proteinExistence type="predicted"/>
<reference evidence="4" key="1">
    <citation type="journal article" date="2014" name="Proc. Natl. Acad. Sci. U.S.A.">
        <title>Extensive sampling of basidiomycete genomes demonstrates inadequacy of the white-rot/brown-rot paradigm for wood decay fungi.</title>
        <authorList>
            <person name="Riley R."/>
            <person name="Salamov A.A."/>
            <person name="Brown D.W."/>
            <person name="Nagy L.G."/>
            <person name="Floudas D."/>
            <person name="Held B.W."/>
            <person name="Levasseur A."/>
            <person name="Lombard V."/>
            <person name="Morin E."/>
            <person name="Otillar R."/>
            <person name="Lindquist E.A."/>
            <person name="Sun H."/>
            <person name="LaButti K.M."/>
            <person name="Schmutz J."/>
            <person name="Jabbour D."/>
            <person name="Luo H."/>
            <person name="Baker S.E."/>
            <person name="Pisabarro A.G."/>
            <person name="Walton J.D."/>
            <person name="Blanchette R.A."/>
            <person name="Henrissat B."/>
            <person name="Martin F."/>
            <person name="Cullen D."/>
            <person name="Hibbett D.S."/>
            <person name="Grigoriev I.V."/>
        </authorList>
    </citation>
    <scope>NUCLEOTIDE SEQUENCE [LARGE SCALE GENOMIC DNA]</scope>
    <source>
        <strain evidence="4">CBS 339.88</strain>
    </source>
</reference>
<sequence>MYKSLLSCLFVFAFVGAVDAVISIPRVGRADNANIYTSAYSSSHNIEPLEEFRHSHQIAKEFPRRSVQSVAEVPPHKNIVVYYQTQYHDNKYISPSPLTGLATHLIIAAFHLNKNKTIHLNNVPLDDSSLTQMWNDATRLQESGIKVMGMLGGASQGAYQVLADDFDEYYRLLSSCIMDYKLDGVDLDVEEYESLENIGKLIKRLRQDFGDNFIITMAPVASALKGGRDTFSGFNYADLEAQYGDDINWYNVQFYSGYGSMENTTDYNEIVKDFPLNPRRLVAGTLTNKANGGGFVELDKVNSTVRQLANKYGDGFGGVAGWEYFNSMPHPDEPWKWAEIMQSAMGR</sequence>
<evidence type="ECO:0000313" key="4">
    <source>
        <dbReference type="Proteomes" id="UP000027222"/>
    </source>
</evidence>